<reference evidence="1 2" key="1">
    <citation type="submission" date="2020-06" db="EMBL/GenBank/DDBJ databases">
        <title>Transcriptomic and genomic resources for Thalictrum thalictroides and T. hernandezii: Facilitating candidate gene discovery in an emerging model plant lineage.</title>
        <authorList>
            <person name="Arias T."/>
            <person name="Riano-Pachon D.M."/>
            <person name="Di Stilio V.S."/>
        </authorList>
    </citation>
    <scope>NUCLEOTIDE SEQUENCE [LARGE SCALE GENOMIC DNA]</scope>
    <source>
        <strain evidence="2">cv. WT478/WT964</strain>
        <tissue evidence="1">Leaves</tissue>
    </source>
</reference>
<dbReference type="EMBL" id="JABWDY010036981">
    <property type="protein sequence ID" value="KAF5180791.1"/>
    <property type="molecule type" value="Genomic_DNA"/>
</dbReference>
<dbReference type="Proteomes" id="UP000554482">
    <property type="component" value="Unassembled WGS sequence"/>
</dbReference>
<proteinExistence type="predicted"/>
<accession>A0A7J6V869</accession>
<organism evidence="1 2">
    <name type="scientific">Thalictrum thalictroides</name>
    <name type="common">Rue-anemone</name>
    <name type="synonym">Anemone thalictroides</name>
    <dbReference type="NCBI Taxonomy" id="46969"/>
    <lineage>
        <taxon>Eukaryota</taxon>
        <taxon>Viridiplantae</taxon>
        <taxon>Streptophyta</taxon>
        <taxon>Embryophyta</taxon>
        <taxon>Tracheophyta</taxon>
        <taxon>Spermatophyta</taxon>
        <taxon>Magnoliopsida</taxon>
        <taxon>Ranunculales</taxon>
        <taxon>Ranunculaceae</taxon>
        <taxon>Thalictroideae</taxon>
        <taxon>Thalictrum</taxon>
    </lineage>
</organism>
<comment type="caution">
    <text evidence="1">The sequence shown here is derived from an EMBL/GenBank/DDBJ whole genome shotgun (WGS) entry which is preliminary data.</text>
</comment>
<evidence type="ECO:0000313" key="2">
    <source>
        <dbReference type="Proteomes" id="UP000554482"/>
    </source>
</evidence>
<sequence>MKLDLAGKCSTSVPLRHYHMIFIHGWISQGKLLISSTNYTKVEDTRAACLVIGGALVHTDMLMLFSTDRIDPSVLHWFTLISSSIALLSRLRSATTEQFHVLLGISSSTALVTVKTKISSNFT</sequence>
<evidence type="ECO:0000313" key="1">
    <source>
        <dbReference type="EMBL" id="KAF5180791.1"/>
    </source>
</evidence>
<gene>
    <name evidence="1" type="ORF">FRX31_029623</name>
</gene>
<name>A0A7J6V869_THATH</name>
<keyword evidence="2" id="KW-1185">Reference proteome</keyword>
<dbReference type="AlphaFoldDB" id="A0A7J6V869"/>
<protein>
    <submittedName>
        <fullName evidence="1">Uncharacterized protein</fullName>
    </submittedName>
</protein>